<keyword evidence="3" id="KW-1185">Reference proteome</keyword>
<name>A0A8J3YGG1_9ACTN</name>
<evidence type="ECO:0000313" key="3">
    <source>
        <dbReference type="Proteomes" id="UP000619260"/>
    </source>
</evidence>
<evidence type="ECO:0000313" key="2">
    <source>
        <dbReference type="EMBL" id="GIJ43952.1"/>
    </source>
</evidence>
<dbReference type="Proteomes" id="UP000619260">
    <property type="component" value="Unassembled WGS sequence"/>
</dbReference>
<proteinExistence type="predicted"/>
<organism evidence="2 3">
    <name type="scientific">Virgisporangium aliadipatigenens</name>
    <dbReference type="NCBI Taxonomy" id="741659"/>
    <lineage>
        <taxon>Bacteria</taxon>
        <taxon>Bacillati</taxon>
        <taxon>Actinomycetota</taxon>
        <taxon>Actinomycetes</taxon>
        <taxon>Micromonosporales</taxon>
        <taxon>Micromonosporaceae</taxon>
        <taxon>Virgisporangium</taxon>
    </lineage>
</organism>
<feature type="chain" id="PRO_5035159437" evidence="1">
    <location>
        <begin position="31"/>
        <end position="135"/>
    </location>
</feature>
<dbReference type="RefSeq" id="WP_203897473.1">
    <property type="nucleotide sequence ID" value="NZ_BOPF01000002.1"/>
</dbReference>
<gene>
    <name evidence="2" type="ORF">Val02_08380</name>
</gene>
<evidence type="ECO:0000256" key="1">
    <source>
        <dbReference type="SAM" id="SignalP"/>
    </source>
</evidence>
<comment type="caution">
    <text evidence="2">The sequence shown here is derived from an EMBL/GenBank/DDBJ whole genome shotgun (WGS) entry which is preliminary data.</text>
</comment>
<keyword evidence="1" id="KW-0732">Signal</keyword>
<protein>
    <submittedName>
        <fullName evidence="2">Uncharacterized protein</fullName>
    </submittedName>
</protein>
<accession>A0A8J3YGG1</accession>
<dbReference type="AlphaFoldDB" id="A0A8J3YGG1"/>
<sequence>MRRITGVAGVAAAVLAAGALALAGSAPAYAATVVTPIGTVGAEQYQGAYCDDFGADVLVTVTGGRPSTTYTAHATGFGTGPVAFTTDAAGAGSVRVHNVTTPSGSGIGTATVLVSASPYTTAVTAEINCPGNKGD</sequence>
<dbReference type="EMBL" id="BOPF01000002">
    <property type="protein sequence ID" value="GIJ43952.1"/>
    <property type="molecule type" value="Genomic_DNA"/>
</dbReference>
<reference evidence="2" key="1">
    <citation type="submission" date="2021-01" db="EMBL/GenBank/DDBJ databases">
        <title>Whole genome shotgun sequence of Virgisporangium aliadipatigenens NBRC 105644.</title>
        <authorList>
            <person name="Komaki H."/>
            <person name="Tamura T."/>
        </authorList>
    </citation>
    <scope>NUCLEOTIDE SEQUENCE</scope>
    <source>
        <strain evidence="2">NBRC 105644</strain>
    </source>
</reference>
<feature type="signal peptide" evidence="1">
    <location>
        <begin position="1"/>
        <end position="30"/>
    </location>
</feature>